<name>A0AC34GRR1_9BILA</name>
<dbReference type="Proteomes" id="UP000887579">
    <property type="component" value="Unplaced"/>
</dbReference>
<organism evidence="1 2">
    <name type="scientific">Panagrolaimus sp. ES5</name>
    <dbReference type="NCBI Taxonomy" id="591445"/>
    <lineage>
        <taxon>Eukaryota</taxon>
        <taxon>Metazoa</taxon>
        <taxon>Ecdysozoa</taxon>
        <taxon>Nematoda</taxon>
        <taxon>Chromadorea</taxon>
        <taxon>Rhabditida</taxon>
        <taxon>Tylenchina</taxon>
        <taxon>Panagrolaimomorpha</taxon>
        <taxon>Panagrolaimoidea</taxon>
        <taxon>Panagrolaimidae</taxon>
        <taxon>Panagrolaimus</taxon>
    </lineage>
</organism>
<proteinExistence type="predicted"/>
<reference evidence="2" key="1">
    <citation type="submission" date="2022-11" db="UniProtKB">
        <authorList>
            <consortium name="WormBaseParasite"/>
        </authorList>
    </citation>
    <scope>IDENTIFICATION</scope>
</reference>
<dbReference type="WBParaSite" id="ES5_v2.g712.t1">
    <property type="protein sequence ID" value="ES5_v2.g712.t1"/>
    <property type="gene ID" value="ES5_v2.g712"/>
</dbReference>
<accession>A0AC34GRR1</accession>
<protein>
    <submittedName>
        <fullName evidence="2">Uncharacterized protein</fullName>
    </submittedName>
</protein>
<evidence type="ECO:0000313" key="2">
    <source>
        <dbReference type="WBParaSite" id="ES5_v2.g712.t1"/>
    </source>
</evidence>
<sequence length="275" mass="31257">MSNVLQQKLFFALQWQQEYVQQAADFLIDNGDNTKEELLNGYKLKARLHFCVEEIKKIDNSWMKLLQGIKDDEKLVAEQELYENCANTNPDPLKIPYLVALHKVEDAIFHVETKLEFMERGLGGINKCFAMLKMKASIHDFGDKVAVEPRLLYVENEAKATCKVVEDGDVGFKPDAGNTVSPYAASCKTDDDQENADAVKENLHYKAEEYAQPVEKHVPVMDDAVNEYLNYKAEEYAQPVEKNVPDMVIIVRHSFAEKIAKTNNGNIPTIPPKMK</sequence>
<evidence type="ECO:0000313" key="1">
    <source>
        <dbReference type="Proteomes" id="UP000887579"/>
    </source>
</evidence>